<protein>
    <submittedName>
        <fullName evidence="2">Uncharacterized protein</fullName>
    </submittedName>
</protein>
<feature type="compositionally biased region" description="Basic and acidic residues" evidence="1">
    <location>
        <begin position="43"/>
        <end position="57"/>
    </location>
</feature>
<accession>A0A0E9T3W6</accession>
<evidence type="ECO:0000256" key="1">
    <source>
        <dbReference type="SAM" id="MobiDB-lite"/>
    </source>
</evidence>
<organism evidence="2">
    <name type="scientific">Anguilla anguilla</name>
    <name type="common">European freshwater eel</name>
    <name type="synonym">Muraena anguilla</name>
    <dbReference type="NCBI Taxonomy" id="7936"/>
    <lineage>
        <taxon>Eukaryota</taxon>
        <taxon>Metazoa</taxon>
        <taxon>Chordata</taxon>
        <taxon>Craniata</taxon>
        <taxon>Vertebrata</taxon>
        <taxon>Euteleostomi</taxon>
        <taxon>Actinopterygii</taxon>
        <taxon>Neopterygii</taxon>
        <taxon>Teleostei</taxon>
        <taxon>Anguilliformes</taxon>
        <taxon>Anguillidae</taxon>
        <taxon>Anguilla</taxon>
    </lineage>
</organism>
<feature type="compositionally biased region" description="Polar residues" evidence="1">
    <location>
        <begin position="12"/>
        <end position="31"/>
    </location>
</feature>
<feature type="region of interest" description="Disordered" evidence="1">
    <location>
        <begin position="8"/>
        <end position="65"/>
    </location>
</feature>
<sequence length="65" mass="7376">MQVLLCEVGRASDQSQSSSNHQLTELSNRQEPSGKHRLATSVRRWDSKLRPPRRNTESARLSKSS</sequence>
<reference evidence="2" key="2">
    <citation type="journal article" date="2015" name="Fish Shellfish Immunol.">
        <title>Early steps in the European eel (Anguilla anguilla)-Vibrio vulnificus interaction in the gills: Role of the RtxA13 toxin.</title>
        <authorList>
            <person name="Callol A."/>
            <person name="Pajuelo D."/>
            <person name="Ebbesson L."/>
            <person name="Teles M."/>
            <person name="MacKenzie S."/>
            <person name="Amaro C."/>
        </authorList>
    </citation>
    <scope>NUCLEOTIDE SEQUENCE</scope>
</reference>
<name>A0A0E9T3W6_ANGAN</name>
<reference evidence="2" key="1">
    <citation type="submission" date="2014-11" db="EMBL/GenBank/DDBJ databases">
        <authorList>
            <person name="Amaro Gonzalez C."/>
        </authorList>
    </citation>
    <scope>NUCLEOTIDE SEQUENCE</scope>
</reference>
<dbReference type="EMBL" id="GBXM01060410">
    <property type="protein sequence ID" value="JAH48167.1"/>
    <property type="molecule type" value="Transcribed_RNA"/>
</dbReference>
<dbReference type="AlphaFoldDB" id="A0A0E9T3W6"/>
<proteinExistence type="predicted"/>
<evidence type="ECO:0000313" key="2">
    <source>
        <dbReference type="EMBL" id="JAH48167.1"/>
    </source>
</evidence>